<dbReference type="Pfam" id="PF00071">
    <property type="entry name" value="Ras"/>
    <property type="match status" value="1"/>
</dbReference>
<dbReference type="FunFam" id="3.40.50.300:FF:001447">
    <property type="entry name" value="Ras-related protein Rab-1B"/>
    <property type="match status" value="1"/>
</dbReference>
<feature type="region of interest" description="Disordered" evidence="6">
    <location>
        <begin position="254"/>
        <end position="277"/>
    </location>
</feature>
<dbReference type="InterPro" id="IPR050227">
    <property type="entry name" value="Rab"/>
</dbReference>
<dbReference type="InterPro" id="IPR001806">
    <property type="entry name" value="Small_GTPase"/>
</dbReference>
<dbReference type="STRING" id="1664694.A0A0N1NXD4"/>
<comment type="similarity">
    <text evidence="1">Belongs to the small GTPase superfamily. Rab family.</text>
</comment>
<keyword evidence="3" id="KW-0342">GTP-binding</keyword>
<dbReference type="Gene3D" id="3.40.50.300">
    <property type="entry name" value="P-loop containing nucleotide triphosphate hydrolases"/>
    <property type="match status" value="1"/>
</dbReference>
<evidence type="ECO:0000256" key="6">
    <source>
        <dbReference type="SAM" id="MobiDB-lite"/>
    </source>
</evidence>
<keyword evidence="5" id="KW-0636">Prenylation</keyword>
<dbReference type="EMBL" id="LFJN01000024">
    <property type="protein sequence ID" value="KPI37483.1"/>
    <property type="molecule type" value="Genomic_DNA"/>
</dbReference>
<name>A0A0N1NXD4_9EURO</name>
<gene>
    <name evidence="7" type="ORF">AB675_10245</name>
</gene>
<dbReference type="GO" id="GO:0003924">
    <property type="term" value="F:GTPase activity"/>
    <property type="evidence" value="ECO:0007669"/>
    <property type="project" value="InterPro"/>
</dbReference>
<dbReference type="InterPro" id="IPR057289">
    <property type="entry name" value="Rab1/Ypt1"/>
</dbReference>
<dbReference type="CDD" id="cd01869">
    <property type="entry name" value="Rab1_Ypt1"/>
    <property type="match status" value="1"/>
</dbReference>
<dbReference type="VEuPathDB" id="FungiDB:AB675_10245"/>
<feature type="compositionally biased region" description="Polar residues" evidence="6">
    <location>
        <begin position="290"/>
        <end position="304"/>
    </location>
</feature>
<feature type="compositionally biased region" description="Low complexity" evidence="6">
    <location>
        <begin position="305"/>
        <end position="315"/>
    </location>
</feature>
<dbReference type="SMART" id="SM00176">
    <property type="entry name" value="RAN"/>
    <property type="match status" value="1"/>
</dbReference>
<keyword evidence="8" id="KW-1185">Reference proteome</keyword>
<dbReference type="PROSITE" id="PS51420">
    <property type="entry name" value="RHO"/>
    <property type="match status" value="1"/>
</dbReference>
<dbReference type="InterPro" id="IPR027417">
    <property type="entry name" value="P-loop_NTPase"/>
</dbReference>
<proteinExistence type="inferred from homology"/>
<dbReference type="SMART" id="SM00173">
    <property type="entry name" value="RAS"/>
    <property type="match status" value="1"/>
</dbReference>
<dbReference type="PANTHER" id="PTHR47977">
    <property type="entry name" value="RAS-RELATED PROTEIN RAB"/>
    <property type="match status" value="1"/>
</dbReference>
<dbReference type="RefSeq" id="XP_017997446.1">
    <property type="nucleotide sequence ID" value="XM_018139002.1"/>
</dbReference>
<dbReference type="InterPro" id="IPR005225">
    <property type="entry name" value="Small_GTP-bd"/>
</dbReference>
<reference evidence="7 8" key="1">
    <citation type="submission" date="2015-06" db="EMBL/GenBank/DDBJ databases">
        <title>Draft genome of the ant-associated black yeast Phialophora attae CBS 131958.</title>
        <authorList>
            <person name="Moreno L.F."/>
            <person name="Stielow B.J."/>
            <person name="de Hoog S."/>
            <person name="Vicente V.A."/>
            <person name="Weiss V.A."/>
            <person name="de Vries M."/>
            <person name="Cruz L.M."/>
            <person name="Souza E.M."/>
        </authorList>
    </citation>
    <scope>NUCLEOTIDE SEQUENCE [LARGE SCALE GENOMIC DNA]</scope>
    <source>
        <strain evidence="7 8">CBS 131958</strain>
    </source>
</reference>
<dbReference type="OrthoDB" id="9989112at2759"/>
<dbReference type="PRINTS" id="PR00449">
    <property type="entry name" value="RASTRNSFRMNG"/>
</dbReference>
<dbReference type="GO" id="GO:0005525">
    <property type="term" value="F:GTP binding"/>
    <property type="evidence" value="ECO:0007669"/>
    <property type="project" value="UniProtKB-KW"/>
</dbReference>
<dbReference type="SUPFAM" id="SSF52540">
    <property type="entry name" value="P-loop containing nucleoside triphosphate hydrolases"/>
    <property type="match status" value="1"/>
</dbReference>
<evidence type="ECO:0000313" key="7">
    <source>
        <dbReference type="EMBL" id="KPI37483.1"/>
    </source>
</evidence>
<keyword evidence="4" id="KW-0449">Lipoprotein</keyword>
<dbReference type="Proteomes" id="UP000038010">
    <property type="component" value="Unassembled WGS sequence"/>
</dbReference>
<evidence type="ECO:0000256" key="2">
    <source>
        <dbReference type="ARBA" id="ARBA00022741"/>
    </source>
</evidence>
<evidence type="ECO:0000256" key="1">
    <source>
        <dbReference type="ARBA" id="ARBA00006270"/>
    </source>
</evidence>
<organism evidence="7 8">
    <name type="scientific">Cyphellophora attinorum</name>
    <dbReference type="NCBI Taxonomy" id="1664694"/>
    <lineage>
        <taxon>Eukaryota</taxon>
        <taxon>Fungi</taxon>
        <taxon>Dikarya</taxon>
        <taxon>Ascomycota</taxon>
        <taxon>Pezizomycotina</taxon>
        <taxon>Eurotiomycetes</taxon>
        <taxon>Chaetothyriomycetidae</taxon>
        <taxon>Chaetothyriales</taxon>
        <taxon>Cyphellophoraceae</taxon>
        <taxon>Cyphellophora</taxon>
    </lineage>
</organism>
<evidence type="ECO:0000256" key="5">
    <source>
        <dbReference type="ARBA" id="ARBA00023289"/>
    </source>
</evidence>
<evidence type="ECO:0000313" key="8">
    <source>
        <dbReference type="Proteomes" id="UP000038010"/>
    </source>
</evidence>
<feature type="region of interest" description="Disordered" evidence="6">
    <location>
        <begin position="289"/>
        <end position="315"/>
    </location>
</feature>
<sequence length="667" mass="71395">MNPEYVQQPSHRPRGPCAMGMSPCVGKSCLLLRFADDTYTESYISTIGVDFKIRTIELDGKTVKLQIWDTAGQERFRTITSSYYRGAHGICVVYDVTDMDSFNNVKQWLQEIDRYATEGVNKLLVGNKSDMTDKRAVEYTVAKEFADSIGIPFLETSAKNASNVEQAFLTMARQIKERMGTTTVNNKPTVQALETDDGEDGLMPTTMAHLNVSMGHGTSNDSTVCTTPAPAIKRGLGPRLPNHTNFSLSLCSAQSAGSGRWTPPRSVAQPTTSNESNSTIWLVDPVTAEPPTTLSPPSTIEATASNTKTVNSPSTTTVTISSSLIRTPVSSSMSMQMSSTLSIMSSTASNSLPVTSSASISSIPWSSIIGSISIGAEPFTPATTVTTTATPGSMSMSHMSHSTASDSLITQIATTCRDSKGDTCLCHNNICIGGLQPSTSSTRTTATPPSSSIGSASATHSAGPAAPPSVAAIAGPCALAGVIIVLLLLPCILRGASPNLSAKFNRFCPLDDLYRGIAAIWARLRLTRRRNRDVRKRSVSGASYPISPSKASAAEEVSKQEKQRDSALISEESEDSSWLGKWRRSREIELVEAKQRQLREMNNWGGTVGQFDSEVERARVLELRRVREEKSAGAGGVGGWVDGVGKAVGNELAGKQAPQTRDSDVFR</sequence>
<feature type="region of interest" description="Disordered" evidence="6">
    <location>
        <begin position="438"/>
        <end position="465"/>
    </location>
</feature>
<comment type="caution">
    <text evidence="7">The sequence shown here is derived from an EMBL/GenBank/DDBJ whole genome shotgun (WGS) entry which is preliminary data.</text>
</comment>
<dbReference type="PROSITE" id="PS51421">
    <property type="entry name" value="RAS"/>
    <property type="match status" value="1"/>
</dbReference>
<protein>
    <submittedName>
        <fullName evidence="7">GTP-binding protein ypt1</fullName>
    </submittedName>
</protein>
<feature type="compositionally biased region" description="Polar residues" evidence="6">
    <location>
        <begin position="268"/>
        <end position="277"/>
    </location>
</feature>
<dbReference type="NCBIfam" id="TIGR00231">
    <property type="entry name" value="small_GTP"/>
    <property type="match status" value="1"/>
</dbReference>
<keyword evidence="2" id="KW-0547">Nucleotide-binding</keyword>
<dbReference type="SMART" id="SM00174">
    <property type="entry name" value="RHO"/>
    <property type="match status" value="1"/>
</dbReference>
<feature type="region of interest" description="Disordered" evidence="6">
    <location>
        <begin position="537"/>
        <end position="572"/>
    </location>
</feature>
<dbReference type="SMART" id="SM00175">
    <property type="entry name" value="RAB"/>
    <property type="match status" value="1"/>
</dbReference>
<evidence type="ECO:0000256" key="4">
    <source>
        <dbReference type="ARBA" id="ARBA00023288"/>
    </source>
</evidence>
<dbReference type="AlphaFoldDB" id="A0A0N1NXD4"/>
<dbReference type="PROSITE" id="PS51419">
    <property type="entry name" value="RAB"/>
    <property type="match status" value="1"/>
</dbReference>
<feature type="compositionally biased region" description="Basic and acidic residues" evidence="6">
    <location>
        <begin position="556"/>
        <end position="565"/>
    </location>
</feature>
<accession>A0A0N1NXD4</accession>
<evidence type="ECO:0000256" key="3">
    <source>
        <dbReference type="ARBA" id="ARBA00023134"/>
    </source>
</evidence>
<dbReference type="GeneID" id="28730882"/>